<sequence>MITRVSTKVASFTESVIREMTRLATAHDAVNLSQGLPDFACPPELKQAVKDAVDADLNQYPITFGEQDLRQAIAAKTAWAYPGWQVDPETEICVTCGATEAMVATMLALVEPGDEVVMFEPHYENYGPDAILAGATPRFVSLHRPDWSIDEAELRAAFNERTRAIVVNTPHNPTGKVFSRAELELIAELCQRYDVLCVTDEIYEHIHYLGAGGHIPPATIPGLADRTVTINSVSKTYAVTGWRVGWTIAPAWATKAIRTVHDFLTVGAPTPLQAASVTALGLPPEYYTGLAEHYRELRDLLCPALAEVGFRLHQPDGAYYVLCGTEDVDPGGHDVAFARRLISEIGVAVVPGSSFYANPEEGRALVRFAFPKRPETLRAAVERLRALRPVGARS</sequence>
<dbReference type="Gene3D" id="3.90.1150.10">
    <property type="entry name" value="Aspartate Aminotransferase, domain 1"/>
    <property type="match status" value="1"/>
</dbReference>
<dbReference type="EC" id="2.6.1.-" evidence="5"/>
<dbReference type="Gene3D" id="3.40.640.10">
    <property type="entry name" value="Type I PLP-dependent aspartate aminotransferase-like (Major domain)"/>
    <property type="match status" value="1"/>
</dbReference>
<evidence type="ECO:0000256" key="3">
    <source>
        <dbReference type="ARBA" id="ARBA00022679"/>
    </source>
</evidence>
<comment type="cofactor">
    <cofactor evidence="1 5">
        <name>pyridoxal 5'-phosphate</name>
        <dbReference type="ChEBI" id="CHEBI:597326"/>
    </cofactor>
</comment>
<dbReference type="InterPro" id="IPR015422">
    <property type="entry name" value="PyrdxlP-dep_Trfase_small"/>
</dbReference>
<dbReference type="PANTHER" id="PTHR43807">
    <property type="entry name" value="FI04487P"/>
    <property type="match status" value="1"/>
</dbReference>
<dbReference type="PROSITE" id="PS00105">
    <property type="entry name" value="AA_TRANSFER_CLASS_1"/>
    <property type="match status" value="1"/>
</dbReference>
<evidence type="ECO:0000256" key="1">
    <source>
        <dbReference type="ARBA" id="ARBA00001933"/>
    </source>
</evidence>
<gene>
    <name evidence="7" type="ORF">JOF53_002499</name>
</gene>
<keyword evidence="2 5" id="KW-0032">Aminotransferase</keyword>
<reference evidence="7 8" key="1">
    <citation type="submission" date="2021-03" db="EMBL/GenBank/DDBJ databases">
        <title>Sequencing the genomes of 1000 actinobacteria strains.</title>
        <authorList>
            <person name="Klenk H.-P."/>
        </authorList>
    </citation>
    <scope>NUCLEOTIDE SEQUENCE [LARGE SCALE GENOMIC DNA]</scope>
    <source>
        <strain evidence="7 8">DSM 44580</strain>
    </source>
</reference>
<dbReference type="InterPro" id="IPR051326">
    <property type="entry name" value="Kynurenine-oxoglutarate_AT"/>
</dbReference>
<dbReference type="InterPro" id="IPR004839">
    <property type="entry name" value="Aminotransferase_I/II_large"/>
</dbReference>
<feature type="domain" description="Aminotransferase class I/classII large" evidence="6">
    <location>
        <begin position="28"/>
        <end position="384"/>
    </location>
</feature>
<evidence type="ECO:0000256" key="2">
    <source>
        <dbReference type="ARBA" id="ARBA00022576"/>
    </source>
</evidence>
<keyword evidence="4" id="KW-0663">Pyridoxal phosphate</keyword>
<accession>A0ABS5ABF9</accession>
<dbReference type="PANTHER" id="PTHR43807:SF20">
    <property type="entry name" value="FI04487P"/>
    <property type="match status" value="1"/>
</dbReference>
<dbReference type="EMBL" id="JAGIOO010000001">
    <property type="protein sequence ID" value="MBP2473627.1"/>
    <property type="molecule type" value="Genomic_DNA"/>
</dbReference>
<dbReference type="InterPro" id="IPR004838">
    <property type="entry name" value="NHTrfase_class1_PyrdxlP-BS"/>
</dbReference>
<dbReference type="Proteomes" id="UP001519363">
    <property type="component" value="Unassembled WGS sequence"/>
</dbReference>
<dbReference type="Pfam" id="PF00155">
    <property type="entry name" value="Aminotran_1_2"/>
    <property type="match status" value="1"/>
</dbReference>
<dbReference type="GO" id="GO:0008483">
    <property type="term" value="F:transaminase activity"/>
    <property type="evidence" value="ECO:0007669"/>
    <property type="project" value="UniProtKB-KW"/>
</dbReference>
<evidence type="ECO:0000313" key="7">
    <source>
        <dbReference type="EMBL" id="MBP2473627.1"/>
    </source>
</evidence>
<protein>
    <recommendedName>
        <fullName evidence="5">Aminotransferase</fullName>
        <ecNumber evidence="5">2.6.1.-</ecNumber>
    </recommendedName>
</protein>
<organism evidence="7 8">
    <name type="scientific">Crossiella equi</name>
    <dbReference type="NCBI Taxonomy" id="130796"/>
    <lineage>
        <taxon>Bacteria</taxon>
        <taxon>Bacillati</taxon>
        <taxon>Actinomycetota</taxon>
        <taxon>Actinomycetes</taxon>
        <taxon>Pseudonocardiales</taxon>
        <taxon>Pseudonocardiaceae</taxon>
        <taxon>Crossiella</taxon>
    </lineage>
</organism>
<comment type="caution">
    <text evidence="7">The sequence shown here is derived from an EMBL/GenBank/DDBJ whole genome shotgun (WGS) entry which is preliminary data.</text>
</comment>
<dbReference type="RefSeq" id="WP_209706839.1">
    <property type="nucleotide sequence ID" value="NZ_JAGIOO010000001.1"/>
</dbReference>
<comment type="similarity">
    <text evidence="5">Belongs to the class-I pyridoxal-phosphate-dependent aminotransferase family.</text>
</comment>
<evidence type="ECO:0000256" key="5">
    <source>
        <dbReference type="RuleBase" id="RU000481"/>
    </source>
</evidence>
<evidence type="ECO:0000313" key="8">
    <source>
        <dbReference type="Proteomes" id="UP001519363"/>
    </source>
</evidence>
<dbReference type="CDD" id="cd00609">
    <property type="entry name" value="AAT_like"/>
    <property type="match status" value="1"/>
</dbReference>
<dbReference type="InterPro" id="IPR015424">
    <property type="entry name" value="PyrdxlP-dep_Trfase"/>
</dbReference>
<keyword evidence="8" id="KW-1185">Reference proteome</keyword>
<dbReference type="SUPFAM" id="SSF53383">
    <property type="entry name" value="PLP-dependent transferases"/>
    <property type="match status" value="1"/>
</dbReference>
<evidence type="ECO:0000256" key="4">
    <source>
        <dbReference type="ARBA" id="ARBA00022898"/>
    </source>
</evidence>
<name>A0ABS5ABF9_9PSEU</name>
<keyword evidence="3 5" id="KW-0808">Transferase</keyword>
<proteinExistence type="inferred from homology"/>
<dbReference type="InterPro" id="IPR015421">
    <property type="entry name" value="PyrdxlP-dep_Trfase_major"/>
</dbReference>
<evidence type="ECO:0000259" key="6">
    <source>
        <dbReference type="Pfam" id="PF00155"/>
    </source>
</evidence>